<dbReference type="FunCoup" id="A0A2T0H220">
    <property type="interactions" value="145"/>
</dbReference>
<gene>
    <name evidence="2" type="ORF">CEP50_01865</name>
</gene>
<evidence type="ECO:0000313" key="2">
    <source>
        <dbReference type="EMBL" id="PRW65429.1"/>
    </source>
</evidence>
<accession>A0A2T0H220</accession>
<dbReference type="GO" id="GO:0005737">
    <property type="term" value="C:cytoplasm"/>
    <property type="evidence" value="ECO:0007669"/>
    <property type="project" value="TreeGrafter"/>
</dbReference>
<name>A0A2T0H220_ACTMO</name>
<feature type="domain" description="Metallo-beta-lactamase" evidence="1">
    <location>
        <begin position="78"/>
        <end position="268"/>
    </location>
</feature>
<protein>
    <recommendedName>
        <fullName evidence="1">Metallo-beta-lactamase domain-containing protein</fullName>
    </recommendedName>
</protein>
<reference evidence="2 3" key="1">
    <citation type="submission" date="2018-03" db="EMBL/GenBank/DDBJ databases">
        <title>Actinopolyspora mortivallis from Sahara, screening for active biomolecules.</title>
        <authorList>
            <person name="Selama O."/>
            <person name="Wellington E.M.H."/>
            <person name="Hacene H."/>
        </authorList>
    </citation>
    <scope>NUCLEOTIDE SEQUENCE [LARGE SCALE GENOMIC DNA]</scope>
    <source>
        <strain evidence="2 3">M5A</strain>
    </source>
</reference>
<evidence type="ECO:0000259" key="1">
    <source>
        <dbReference type="Pfam" id="PF12706"/>
    </source>
</evidence>
<dbReference type="InterPro" id="IPR001279">
    <property type="entry name" value="Metallo-B-lactamas"/>
</dbReference>
<comment type="caution">
    <text evidence="2">The sequence shown here is derived from an EMBL/GenBank/DDBJ whole genome shotgun (WGS) entry which is preliminary data.</text>
</comment>
<sequence length="317" mass="35914">MMWGVPYRGRFVERLESSPPRPWEVLRYRGGTSPGRTELDRRLVPRCDGRLPELGPGEVSLTWIGHATFLLRTPELCLLIDPVWSARIPFVRPRLSPPGMAFDALPPVDAVLISHDHYDHLDAATVRRLPRDITVLVPLGLGHWFTRRGFTDVREADWWDVTLLGTTRCDFVPARHWSRRGVWDFCRSLWGGWVVTTAHGRRLYHAGDTGYGPFFAEIGRRFPEIDTALLPIGAYHPVEVMRTVHLTPEDAVRAARDLGARELVGMHWGTFALTGEPVAQPMERLRREWSAAGGRGQRLREVAVGQTWVLSARSAPE</sequence>
<evidence type="ECO:0000313" key="3">
    <source>
        <dbReference type="Proteomes" id="UP000239352"/>
    </source>
</evidence>
<dbReference type="PANTHER" id="PTHR15032">
    <property type="entry name" value="N-ACYL-PHOSPHATIDYLETHANOLAMINE-HYDROLYZING PHOSPHOLIPASE D"/>
    <property type="match status" value="1"/>
</dbReference>
<dbReference type="STRING" id="1050202.GCA_000384035_01210"/>
<dbReference type="Proteomes" id="UP000239352">
    <property type="component" value="Unassembled WGS sequence"/>
</dbReference>
<dbReference type="InParanoid" id="A0A2T0H220"/>
<dbReference type="Gene3D" id="3.60.15.10">
    <property type="entry name" value="Ribonuclease Z/Hydroxyacylglutathione hydrolase-like"/>
    <property type="match status" value="1"/>
</dbReference>
<dbReference type="InterPro" id="IPR036866">
    <property type="entry name" value="RibonucZ/Hydroxyglut_hydro"/>
</dbReference>
<proteinExistence type="predicted"/>
<dbReference type="AlphaFoldDB" id="A0A2T0H220"/>
<dbReference type="Pfam" id="PF12706">
    <property type="entry name" value="Lactamase_B_2"/>
    <property type="match status" value="1"/>
</dbReference>
<dbReference type="SUPFAM" id="SSF56281">
    <property type="entry name" value="Metallo-hydrolase/oxidoreductase"/>
    <property type="match status" value="1"/>
</dbReference>
<dbReference type="EMBL" id="PVSR01000001">
    <property type="protein sequence ID" value="PRW65429.1"/>
    <property type="molecule type" value="Genomic_DNA"/>
</dbReference>
<dbReference type="PANTHER" id="PTHR15032:SF36">
    <property type="entry name" value="METALLO-BETA-LACTAMASE DOMAIN-CONTAINING PROTEIN"/>
    <property type="match status" value="1"/>
</dbReference>
<organism evidence="2 3">
    <name type="scientific">Actinopolyspora mortivallis</name>
    <dbReference type="NCBI Taxonomy" id="33906"/>
    <lineage>
        <taxon>Bacteria</taxon>
        <taxon>Bacillati</taxon>
        <taxon>Actinomycetota</taxon>
        <taxon>Actinomycetes</taxon>
        <taxon>Actinopolysporales</taxon>
        <taxon>Actinopolysporaceae</taxon>
        <taxon>Actinopolyspora</taxon>
    </lineage>
</organism>
<keyword evidence="3" id="KW-1185">Reference proteome</keyword>